<feature type="domain" description="Carrier" evidence="5">
    <location>
        <begin position="499"/>
        <end position="577"/>
    </location>
</feature>
<dbReference type="InterPro" id="IPR036736">
    <property type="entry name" value="ACP-like_sf"/>
</dbReference>
<dbReference type="InterPro" id="IPR042099">
    <property type="entry name" value="ANL_N_sf"/>
</dbReference>
<dbReference type="Pfam" id="PF00501">
    <property type="entry name" value="AMP-binding"/>
    <property type="match status" value="1"/>
</dbReference>
<dbReference type="FunFam" id="3.40.50.980:FF:000001">
    <property type="entry name" value="Non-ribosomal peptide synthetase"/>
    <property type="match status" value="1"/>
</dbReference>
<dbReference type="InterPro" id="IPR000873">
    <property type="entry name" value="AMP-dep_synth/lig_dom"/>
</dbReference>
<keyword evidence="2" id="KW-0597">Phosphoprotein</keyword>
<keyword evidence="1" id="KW-0596">Phosphopantetheine</keyword>
<reference evidence="6 7" key="1">
    <citation type="journal article" date="2024" name="Science">
        <title>Giant polyketide synthase enzymes in the biosynthesis of giant marine polyether toxins.</title>
        <authorList>
            <person name="Fallon T.R."/>
            <person name="Shende V.V."/>
            <person name="Wierzbicki I.H."/>
            <person name="Pendleton A.L."/>
            <person name="Watervoot N.F."/>
            <person name="Auber R.P."/>
            <person name="Gonzalez D.J."/>
            <person name="Wisecaver J.H."/>
            <person name="Moore B.S."/>
        </authorList>
    </citation>
    <scope>NUCLEOTIDE SEQUENCE [LARGE SCALE GENOMIC DNA]</scope>
    <source>
        <strain evidence="6 7">12B1</strain>
    </source>
</reference>
<feature type="compositionally biased region" description="Basic and acidic residues" evidence="4">
    <location>
        <begin position="477"/>
        <end position="492"/>
    </location>
</feature>
<dbReference type="Pfam" id="PF00550">
    <property type="entry name" value="PP-binding"/>
    <property type="match status" value="1"/>
</dbReference>
<dbReference type="Pfam" id="PF13193">
    <property type="entry name" value="AMP-binding_C"/>
    <property type="match status" value="1"/>
</dbReference>
<dbReference type="Gene3D" id="1.10.1200.10">
    <property type="entry name" value="ACP-like"/>
    <property type="match status" value="1"/>
</dbReference>
<keyword evidence="3" id="KW-0436">Ligase</keyword>
<evidence type="ECO:0000313" key="7">
    <source>
        <dbReference type="Proteomes" id="UP001515480"/>
    </source>
</evidence>
<protein>
    <recommendedName>
        <fullName evidence="5">Carrier domain-containing protein</fullName>
    </recommendedName>
</protein>
<proteinExistence type="predicted"/>
<dbReference type="GO" id="GO:0031177">
    <property type="term" value="F:phosphopantetheine binding"/>
    <property type="evidence" value="ECO:0007669"/>
    <property type="project" value="InterPro"/>
</dbReference>
<dbReference type="InterPro" id="IPR006162">
    <property type="entry name" value="Ppantetheine_attach_site"/>
</dbReference>
<comment type="caution">
    <text evidence="6">The sequence shown here is derived from an EMBL/GenBank/DDBJ whole genome shotgun (WGS) entry which is preliminary data.</text>
</comment>
<dbReference type="PANTHER" id="PTHR45527">
    <property type="entry name" value="NONRIBOSOMAL PEPTIDE SYNTHETASE"/>
    <property type="match status" value="1"/>
</dbReference>
<dbReference type="InterPro" id="IPR020806">
    <property type="entry name" value="PKS_PP-bd"/>
</dbReference>
<dbReference type="PANTHER" id="PTHR45527:SF1">
    <property type="entry name" value="FATTY ACID SYNTHASE"/>
    <property type="match status" value="1"/>
</dbReference>
<dbReference type="GO" id="GO:0016874">
    <property type="term" value="F:ligase activity"/>
    <property type="evidence" value="ECO:0007669"/>
    <property type="project" value="UniProtKB-KW"/>
</dbReference>
<organism evidence="6 7">
    <name type="scientific">Prymnesium parvum</name>
    <name type="common">Toxic golden alga</name>
    <dbReference type="NCBI Taxonomy" id="97485"/>
    <lineage>
        <taxon>Eukaryota</taxon>
        <taxon>Haptista</taxon>
        <taxon>Haptophyta</taxon>
        <taxon>Prymnesiophyceae</taxon>
        <taxon>Prymnesiales</taxon>
        <taxon>Prymnesiaceae</taxon>
        <taxon>Prymnesium</taxon>
    </lineage>
</organism>
<evidence type="ECO:0000256" key="3">
    <source>
        <dbReference type="ARBA" id="ARBA00022598"/>
    </source>
</evidence>
<dbReference type="EMBL" id="JBGBPQ010000007">
    <property type="protein sequence ID" value="KAL1522082.1"/>
    <property type="molecule type" value="Genomic_DNA"/>
</dbReference>
<dbReference type="Gene3D" id="3.30.300.30">
    <property type="match status" value="1"/>
</dbReference>
<dbReference type="InterPro" id="IPR009081">
    <property type="entry name" value="PP-bd_ACP"/>
</dbReference>
<evidence type="ECO:0000313" key="6">
    <source>
        <dbReference type="EMBL" id="KAL1522082.1"/>
    </source>
</evidence>
<dbReference type="AlphaFoldDB" id="A0AB34JN05"/>
<dbReference type="InterPro" id="IPR045851">
    <property type="entry name" value="AMP-bd_C_sf"/>
</dbReference>
<evidence type="ECO:0000256" key="2">
    <source>
        <dbReference type="ARBA" id="ARBA00022553"/>
    </source>
</evidence>
<dbReference type="SMART" id="SM00823">
    <property type="entry name" value="PKS_PP"/>
    <property type="match status" value="1"/>
</dbReference>
<dbReference type="InterPro" id="IPR025110">
    <property type="entry name" value="AMP-bd_C"/>
</dbReference>
<name>A0AB34JN05_PRYPA</name>
<accession>A0AB34JN05</accession>
<dbReference type="FunFam" id="1.10.1200.10:FF:000005">
    <property type="entry name" value="Nonribosomal peptide synthetase 1"/>
    <property type="match status" value="1"/>
</dbReference>
<evidence type="ECO:0000256" key="4">
    <source>
        <dbReference type="SAM" id="MobiDB-lite"/>
    </source>
</evidence>
<dbReference type="Gene3D" id="3.40.50.12780">
    <property type="entry name" value="N-terminal domain of ligase-like"/>
    <property type="match status" value="1"/>
</dbReference>
<dbReference type="GO" id="GO:0005737">
    <property type="term" value="C:cytoplasm"/>
    <property type="evidence" value="ECO:0007669"/>
    <property type="project" value="TreeGrafter"/>
</dbReference>
<dbReference type="SUPFAM" id="SSF56801">
    <property type="entry name" value="Acetyl-CoA synthetase-like"/>
    <property type="match status" value="1"/>
</dbReference>
<dbReference type="SUPFAM" id="SSF47336">
    <property type="entry name" value="ACP-like"/>
    <property type="match status" value="1"/>
</dbReference>
<dbReference type="PROSITE" id="PS00455">
    <property type="entry name" value="AMP_BINDING"/>
    <property type="match status" value="1"/>
</dbReference>
<dbReference type="PROSITE" id="PS00012">
    <property type="entry name" value="PHOSPHOPANTETHEINE"/>
    <property type="match status" value="1"/>
</dbReference>
<dbReference type="PROSITE" id="PS50075">
    <property type="entry name" value="CARRIER"/>
    <property type="match status" value="1"/>
</dbReference>
<evidence type="ECO:0000256" key="1">
    <source>
        <dbReference type="ARBA" id="ARBA00022450"/>
    </source>
</evidence>
<dbReference type="GO" id="GO:0044550">
    <property type="term" value="P:secondary metabolite biosynthetic process"/>
    <property type="evidence" value="ECO:0007669"/>
    <property type="project" value="TreeGrafter"/>
</dbReference>
<keyword evidence="7" id="KW-1185">Reference proteome</keyword>
<evidence type="ECO:0000259" key="5">
    <source>
        <dbReference type="PROSITE" id="PS50075"/>
    </source>
</evidence>
<dbReference type="Proteomes" id="UP001515480">
    <property type="component" value="Unassembled WGS sequence"/>
</dbReference>
<dbReference type="GO" id="GO:0043041">
    <property type="term" value="P:amino acid activation for nonribosomal peptide biosynthetic process"/>
    <property type="evidence" value="ECO:0007669"/>
    <property type="project" value="TreeGrafter"/>
</dbReference>
<gene>
    <name evidence="6" type="ORF">AB1Y20_021725</name>
</gene>
<sequence length="614" mass="66687">MFDQQAARTPDKVALECGSDVLSYSQLQAVSHSIAHELRITGVQPYIDSVGICCGRSTAAYVSVLGTLRAGAAYVPLDPSYPSDRLRVMMEDSSPAVILVLEAYEDKLQADGFTLLRVDGILRISTAAQPATTVADVPYNLDAPAYIIFTSGSTGRPKGVVQSLRCLYNLICWQLGNGGLGHACRTLQFAPLSFDVHFQELFSAWVNGGSLVGIDESLRRDPPRLLQFISEQRIERIFAPFVALQHVSENFFPEDKLLLHLKQVITAGEQLQLTPSLLQLLAAVPGCELHNHYGPSETHVCTWHPLLGDPEGWVQRGALPPIGKPIANTRAYVVDPTSLQLVPIGIPGELLIGGACVAIGYKGDLVRWLPDGGLEFLGRIDGQVKVRGHRIEVGEIEAALGRHPLVRRVVVIARDVSGIKELVAYVVLNRSSQLAGTTEVPPTSLLRDHLRNIFPDYMVPSSIMVLEAFPLTPSGKVDRKALPEPDRERPDELGNALAGPRNDVERRLCAVWAEVLKLPADKVGVFDSFFELGGHSIAAMRLISRVRHELGANISIGAVFASEPTIAALAKHIASNCPVELSSELEIQAQETDVAVSPRARSPAIQARAPCMRM</sequence>
<feature type="region of interest" description="Disordered" evidence="4">
    <location>
        <begin position="477"/>
        <end position="497"/>
    </location>
</feature>
<dbReference type="InterPro" id="IPR020845">
    <property type="entry name" value="AMP-binding_CS"/>
</dbReference>